<sequence length="278" mass="30546">MSKPVAIITGAASGIGLSLTRHLLSSGWRVAMADRNEEKGRALEKELGPDVMFMKVDVSKYDQQAALFQSAFEWGNGRLDFLAANAGIDDRQSLYEGVLNTLGPPPELNTDCIQVDMIAVLQGVWLLSHYARRNKVPGGKVVITCSGAGIYPMETNPQYTMAKHGLIGLARSAGPRFKEENVTINCILPGFVKTGLAPPEMIDRMPQEYVTPMSTVLRAYDMFLRSSKMTGQAVELSGDQLHFHSVPNYPDEISRWLHEDAKKLWSEVYAVGSAPKSS</sequence>
<dbReference type="RefSeq" id="XP_018065948.1">
    <property type="nucleotide sequence ID" value="XM_018209803.1"/>
</dbReference>
<dbReference type="PRINTS" id="PR00081">
    <property type="entry name" value="GDHRDH"/>
</dbReference>
<dbReference type="PANTHER" id="PTHR44229">
    <property type="entry name" value="15-HYDROXYPROSTAGLANDIN DEHYDROGENASE [NAD(+)]"/>
    <property type="match status" value="1"/>
</dbReference>
<dbReference type="PANTHER" id="PTHR44229:SF4">
    <property type="entry name" value="15-HYDROXYPROSTAGLANDIN DEHYDROGENASE [NAD(+)]"/>
    <property type="match status" value="1"/>
</dbReference>
<dbReference type="PROSITE" id="PS00061">
    <property type="entry name" value="ADH_SHORT"/>
    <property type="match status" value="1"/>
</dbReference>
<dbReference type="Pfam" id="PF00106">
    <property type="entry name" value="adh_short"/>
    <property type="match status" value="1"/>
</dbReference>
<dbReference type="GO" id="GO:0005737">
    <property type="term" value="C:cytoplasm"/>
    <property type="evidence" value="ECO:0007669"/>
    <property type="project" value="TreeGrafter"/>
</dbReference>
<dbReference type="InParanoid" id="A0A194WUF7"/>
<evidence type="ECO:0000313" key="5">
    <source>
        <dbReference type="Proteomes" id="UP000070700"/>
    </source>
</evidence>
<dbReference type="EMBL" id="KQ947426">
    <property type="protein sequence ID" value="KUJ11593.1"/>
    <property type="molecule type" value="Genomic_DNA"/>
</dbReference>
<dbReference type="AlphaFoldDB" id="A0A194WUF7"/>
<dbReference type="GO" id="GO:0016616">
    <property type="term" value="F:oxidoreductase activity, acting on the CH-OH group of donors, NAD or NADP as acceptor"/>
    <property type="evidence" value="ECO:0007669"/>
    <property type="project" value="TreeGrafter"/>
</dbReference>
<dbReference type="InterPro" id="IPR020904">
    <property type="entry name" value="Sc_DH/Rdtase_CS"/>
</dbReference>
<dbReference type="InterPro" id="IPR002347">
    <property type="entry name" value="SDR_fam"/>
</dbReference>
<reference evidence="4 5" key="1">
    <citation type="submission" date="2015-10" db="EMBL/GenBank/DDBJ databases">
        <title>Full genome of DAOMC 229536 Phialocephala scopiformis, a fungal endophyte of spruce producing the potent anti-insectan compound rugulosin.</title>
        <authorList>
            <consortium name="DOE Joint Genome Institute"/>
            <person name="Walker A.K."/>
            <person name="Frasz S.L."/>
            <person name="Seifert K.A."/>
            <person name="Miller J.D."/>
            <person name="Mondo S.J."/>
            <person name="Labutti K."/>
            <person name="Lipzen A."/>
            <person name="Dockter R."/>
            <person name="Kennedy M."/>
            <person name="Grigoriev I.V."/>
            <person name="Spatafora J.W."/>
        </authorList>
    </citation>
    <scope>NUCLEOTIDE SEQUENCE [LARGE SCALE GENOMIC DNA]</scope>
    <source>
        <strain evidence="4 5">CBS 120377</strain>
    </source>
</reference>
<dbReference type="InterPro" id="IPR036291">
    <property type="entry name" value="NAD(P)-bd_dom_sf"/>
</dbReference>
<dbReference type="KEGG" id="psco:LY89DRAFT_594436"/>
<protein>
    <recommendedName>
        <fullName evidence="6">NAD(P)-binding protein</fullName>
    </recommendedName>
</protein>
<dbReference type="OrthoDB" id="5371740at2759"/>
<keyword evidence="5" id="KW-1185">Reference proteome</keyword>
<dbReference type="SUPFAM" id="SSF51735">
    <property type="entry name" value="NAD(P)-binding Rossmann-fold domains"/>
    <property type="match status" value="1"/>
</dbReference>
<dbReference type="GeneID" id="28819529"/>
<evidence type="ECO:0000256" key="2">
    <source>
        <dbReference type="ARBA" id="ARBA00022857"/>
    </source>
</evidence>
<organism evidence="4 5">
    <name type="scientific">Mollisia scopiformis</name>
    <name type="common">Conifer needle endophyte fungus</name>
    <name type="synonym">Phialocephala scopiformis</name>
    <dbReference type="NCBI Taxonomy" id="149040"/>
    <lineage>
        <taxon>Eukaryota</taxon>
        <taxon>Fungi</taxon>
        <taxon>Dikarya</taxon>
        <taxon>Ascomycota</taxon>
        <taxon>Pezizomycotina</taxon>
        <taxon>Leotiomycetes</taxon>
        <taxon>Helotiales</taxon>
        <taxon>Mollisiaceae</taxon>
        <taxon>Mollisia</taxon>
    </lineage>
</organism>
<evidence type="ECO:0008006" key="6">
    <source>
        <dbReference type="Google" id="ProtNLM"/>
    </source>
</evidence>
<name>A0A194WUF7_MOLSC</name>
<dbReference type="Proteomes" id="UP000070700">
    <property type="component" value="Unassembled WGS sequence"/>
</dbReference>
<dbReference type="Gene3D" id="3.40.50.720">
    <property type="entry name" value="NAD(P)-binding Rossmann-like Domain"/>
    <property type="match status" value="1"/>
</dbReference>
<gene>
    <name evidence="4" type="ORF">LY89DRAFT_594436</name>
</gene>
<comment type="similarity">
    <text evidence="1">Belongs to the short-chain dehydrogenases/reductases (SDR) family.</text>
</comment>
<evidence type="ECO:0000313" key="4">
    <source>
        <dbReference type="EMBL" id="KUJ11593.1"/>
    </source>
</evidence>
<evidence type="ECO:0000256" key="3">
    <source>
        <dbReference type="ARBA" id="ARBA00023002"/>
    </source>
</evidence>
<evidence type="ECO:0000256" key="1">
    <source>
        <dbReference type="ARBA" id="ARBA00006484"/>
    </source>
</evidence>
<keyword evidence="3" id="KW-0560">Oxidoreductase</keyword>
<keyword evidence="2" id="KW-0521">NADP</keyword>
<accession>A0A194WUF7</accession>
<proteinExistence type="inferred from homology"/>